<dbReference type="PANTHER" id="PTHR23131">
    <property type="entry name" value="ENDORIBONUCLEASE LACTB2"/>
    <property type="match status" value="1"/>
</dbReference>
<dbReference type="OrthoDB" id="2971563at2"/>
<organism evidence="2 3">
    <name type="scientific">Thiomonas delicata</name>
    <name type="common">Thiomonas cuprina</name>
    <dbReference type="NCBI Taxonomy" id="364030"/>
    <lineage>
        <taxon>Bacteria</taxon>
        <taxon>Pseudomonadati</taxon>
        <taxon>Pseudomonadota</taxon>
        <taxon>Betaproteobacteria</taxon>
        <taxon>Burkholderiales</taxon>
        <taxon>Thiomonas</taxon>
    </lineage>
</organism>
<evidence type="ECO:0000313" key="2">
    <source>
        <dbReference type="EMBL" id="SBP88888.1"/>
    </source>
</evidence>
<dbReference type="AlphaFoldDB" id="A0A238D6D1"/>
<keyword evidence="3" id="KW-1185">Reference proteome</keyword>
<dbReference type="Pfam" id="PF21221">
    <property type="entry name" value="B_lactamase-like_C"/>
    <property type="match status" value="1"/>
</dbReference>
<sequence>MIEAAHEPAYFAGENPPAPGQLHEVAAGVYWLRMPMPLALDHINLWLLEDGRGWTVVDCGLHTDATREAWERIFAEGLRGRPITRVVCTHMHPDHIGLADWLCHRWDAPLCMTQGEYLSARLLSAGLPPTDTASMLAHYRLHGADPAHLQELAGRGNFYARMVPSVPHAYQRLVHGQLLRVGRDNWQIIEGGGHSPEHASLWCEARGLLIAGDLLLPRISTNVSVFPIEPEADALGRYLRALARFTALPAGMRVLPSHGLPFTGAHARVRRLRIHHAERLARVLQACQGQACTAADLIPVLFRRELDAHQLGFALGEAIAHAHRLWHVGALRREFDAQGRARFRVVERSSGETVDFEQVAASAAGL</sequence>
<feature type="domain" description="Metallo-beta-lactamase" evidence="1">
    <location>
        <begin position="42"/>
        <end position="258"/>
    </location>
</feature>
<dbReference type="Gene3D" id="3.60.15.10">
    <property type="entry name" value="Ribonuclease Z/Hydroxyacylglutathione hydrolase-like"/>
    <property type="match status" value="1"/>
</dbReference>
<proteinExistence type="predicted"/>
<dbReference type="InterPro" id="IPR001279">
    <property type="entry name" value="Metallo-B-lactamas"/>
</dbReference>
<dbReference type="InterPro" id="IPR036388">
    <property type="entry name" value="WH-like_DNA-bd_sf"/>
</dbReference>
<dbReference type="SMART" id="SM00849">
    <property type="entry name" value="Lactamase_B"/>
    <property type="match status" value="1"/>
</dbReference>
<dbReference type="Gene3D" id="1.10.10.10">
    <property type="entry name" value="Winged helix-like DNA-binding domain superfamily/Winged helix DNA-binding domain"/>
    <property type="match status" value="1"/>
</dbReference>
<dbReference type="InterPro" id="IPR036866">
    <property type="entry name" value="RibonucZ/Hydroxyglut_hydro"/>
</dbReference>
<dbReference type="InterPro" id="IPR048933">
    <property type="entry name" value="B_lactamase-like_C"/>
</dbReference>
<dbReference type="SUPFAM" id="SSF56281">
    <property type="entry name" value="Metallo-hydrolase/oxidoreductase"/>
    <property type="match status" value="1"/>
</dbReference>
<dbReference type="RefSeq" id="WP_094161144.1">
    <property type="nucleotide sequence ID" value="NZ_LT592171.1"/>
</dbReference>
<evidence type="ECO:0000313" key="3">
    <source>
        <dbReference type="Proteomes" id="UP000214566"/>
    </source>
</evidence>
<evidence type="ECO:0000259" key="1">
    <source>
        <dbReference type="SMART" id="SM00849"/>
    </source>
</evidence>
<dbReference type="Pfam" id="PF00753">
    <property type="entry name" value="Lactamase_B"/>
    <property type="match status" value="1"/>
</dbReference>
<reference evidence="2 3" key="1">
    <citation type="submission" date="2016-06" db="EMBL/GenBank/DDBJ databases">
        <authorList>
            <person name="Kjaerup R.B."/>
            <person name="Dalgaard T.S."/>
            <person name="Juul-Madsen H.R."/>
        </authorList>
    </citation>
    <scope>NUCLEOTIDE SEQUENCE [LARGE SCALE GENOMIC DNA]</scope>
    <source>
        <strain evidence="2 3">DSM 16361</strain>
    </source>
</reference>
<gene>
    <name evidence="2" type="ORF">THIARS_70508</name>
</gene>
<dbReference type="PANTHER" id="PTHR23131:SF4">
    <property type="entry name" value="METALLO-BETA-LACTAMASE SUPERFAMILY POTEIN"/>
    <property type="match status" value="1"/>
</dbReference>
<protein>
    <submittedName>
        <fullName evidence="2">Putative Metallo-beta-lactamase</fullName>
    </submittedName>
</protein>
<name>A0A238D6D1_THIDL</name>
<accession>A0A238D6D1</accession>
<dbReference type="InterPro" id="IPR050662">
    <property type="entry name" value="Sec-metab_biosynth-thioest"/>
</dbReference>
<dbReference type="EMBL" id="FLMQ01000056">
    <property type="protein sequence ID" value="SBP88888.1"/>
    <property type="molecule type" value="Genomic_DNA"/>
</dbReference>
<dbReference type="Proteomes" id="UP000214566">
    <property type="component" value="Unassembled WGS sequence"/>
</dbReference>